<evidence type="ECO:0000256" key="3">
    <source>
        <dbReference type="ARBA" id="ARBA00022837"/>
    </source>
</evidence>
<dbReference type="Pfam" id="PF25886">
    <property type="entry name" value="Msy1"/>
    <property type="match status" value="1"/>
</dbReference>
<reference evidence="9 10" key="1">
    <citation type="journal article" date="2019" name="Fungal Biol. Biotechnol.">
        <title>Draft genome sequence of fastidious pathogen Ceratobasidium theobromae, which causes vascular-streak dieback in Theobroma cacao.</title>
        <authorList>
            <person name="Ali S.S."/>
            <person name="Asman A."/>
            <person name="Shao J."/>
            <person name="Firmansyah A.P."/>
            <person name="Susilo A.W."/>
            <person name="Rosmana A."/>
            <person name="McMahon P."/>
            <person name="Junaid M."/>
            <person name="Guest D."/>
            <person name="Kheng T.Y."/>
            <person name="Meinhardt L.W."/>
            <person name="Bailey B.A."/>
        </authorList>
    </citation>
    <scope>NUCLEOTIDE SEQUENCE [LARGE SCALE GENOMIC DNA]</scope>
    <source>
        <strain evidence="9 10">CT2</strain>
    </source>
</reference>
<dbReference type="InterPro" id="IPR002048">
    <property type="entry name" value="EF_hand_dom"/>
</dbReference>
<dbReference type="PROSITE" id="PS00018">
    <property type="entry name" value="EF_HAND_1"/>
    <property type="match status" value="1"/>
</dbReference>
<feature type="compositionally biased region" description="Polar residues" evidence="6">
    <location>
        <begin position="401"/>
        <end position="419"/>
    </location>
</feature>
<feature type="transmembrane region" description="Helical" evidence="7">
    <location>
        <begin position="251"/>
        <end position="269"/>
    </location>
</feature>
<feature type="compositionally biased region" description="Basic and acidic residues" evidence="6">
    <location>
        <begin position="1"/>
        <end position="12"/>
    </location>
</feature>
<dbReference type="CDD" id="cd00051">
    <property type="entry name" value="EFh"/>
    <property type="match status" value="1"/>
</dbReference>
<dbReference type="InterPro" id="IPR018247">
    <property type="entry name" value="EF_Hand_1_Ca_BS"/>
</dbReference>
<name>A0A5N5QL41_9AGAM</name>
<feature type="compositionally biased region" description="Low complexity" evidence="6">
    <location>
        <begin position="830"/>
        <end position="841"/>
    </location>
</feature>
<evidence type="ECO:0000256" key="2">
    <source>
        <dbReference type="ARBA" id="ARBA00022692"/>
    </source>
</evidence>
<dbReference type="GO" id="GO:0005262">
    <property type="term" value="F:calcium channel activity"/>
    <property type="evidence" value="ECO:0007669"/>
    <property type="project" value="TreeGrafter"/>
</dbReference>
<dbReference type="PANTHER" id="PTHR31323">
    <property type="entry name" value="MECHANOSENSITIVE ION CHANNEL PROTEIN MSY2"/>
    <property type="match status" value="1"/>
</dbReference>
<comment type="caution">
    <text evidence="9">The sequence shown here is derived from an EMBL/GenBank/DDBJ whole genome shotgun (WGS) entry which is preliminary data.</text>
</comment>
<feature type="region of interest" description="Disordered" evidence="6">
    <location>
        <begin position="1"/>
        <end position="102"/>
    </location>
</feature>
<keyword evidence="2 7" id="KW-0812">Transmembrane</keyword>
<dbReference type="Gene3D" id="2.30.30.60">
    <property type="match status" value="1"/>
</dbReference>
<dbReference type="EMBL" id="SSOP01000063">
    <property type="protein sequence ID" value="KAB5592482.1"/>
    <property type="molecule type" value="Genomic_DNA"/>
</dbReference>
<feature type="compositionally biased region" description="Basic and acidic residues" evidence="6">
    <location>
        <begin position="780"/>
        <end position="794"/>
    </location>
</feature>
<evidence type="ECO:0000259" key="8">
    <source>
        <dbReference type="PROSITE" id="PS50222"/>
    </source>
</evidence>
<evidence type="ECO:0000313" key="10">
    <source>
        <dbReference type="Proteomes" id="UP000383932"/>
    </source>
</evidence>
<keyword evidence="3" id="KW-0106">Calcium</keyword>
<feature type="region of interest" description="Disordered" evidence="6">
    <location>
        <begin position="372"/>
        <end position="424"/>
    </location>
</feature>
<comment type="subcellular location">
    <subcellularLocation>
        <location evidence="1">Membrane</location>
    </subcellularLocation>
</comment>
<evidence type="ECO:0000256" key="5">
    <source>
        <dbReference type="ARBA" id="ARBA00023136"/>
    </source>
</evidence>
<dbReference type="SUPFAM" id="SSF47473">
    <property type="entry name" value="EF-hand"/>
    <property type="match status" value="1"/>
</dbReference>
<evidence type="ECO:0000256" key="6">
    <source>
        <dbReference type="SAM" id="MobiDB-lite"/>
    </source>
</evidence>
<dbReference type="Proteomes" id="UP000383932">
    <property type="component" value="Unassembled WGS sequence"/>
</dbReference>
<evidence type="ECO:0000256" key="1">
    <source>
        <dbReference type="ARBA" id="ARBA00004370"/>
    </source>
</evidence>
<dbReference type="Pfam" id="PF00924">
    <property type="entry name" value="MS_channel_2nd"/>
    <property type="match status" value="1"/>
</dbReference>
<dbReference type="SUPFAM" id="SSF50182">
    <property type="entry name" value="Sm-like ribonucleoproteins"/>
    <property type="match status" value="1"/>
</dbReference>
<organism evidence="9 10">
    <name type="scientific">Ceratobasidium theobromae</name>
    <dbReference type="NCBI Taxonomy" id="1582974"/>
    <lineage>
        <taxon>Eukaryota</taxon>
        <taxon>Fungi</taxon>
        <taxon>Dikarya</taxon>
        <taxon>Basidiomycota</taxon>
        <taxon>Agaricomycotina</taxon>
        <taxon>Agaricomycetes</taxon>
        <taxon>Cantharellales</taxon>
        <taxon>Ceratobasidiaceae</taxon>
        <taxon>Ceratobasidium</taxon>
    </lineage>
</organism>
<proteinExistence type="predicted"/>
<evidence type="ECO:0000256" key="4">
    <source>
        <dbReference type="ARBA" id="ARBA00022989"/>
    </source>
</evidence>
<keyword evidence="5 7" id="KW-0472">Membrane</keyword>
<dbReference type="PANTHER" id="PTHR31323:SF1">
    <property type="entry name" value="MECHANOSENSITIVE ION CHANNEL PROTEIN"/>
    <property type="match status" value="1"/>
</dbReference>
<dbReference type="InterPro" id="IPR006685">
    <property type="entry name" value="MscS_channel_2nd"/>
</dbReference>
<protein>
    <submittedName>
        <fullName evidence="9">Mechanosensitive ion channel protein</fullName>
    </submittedName>
</protein>
<feature type="compositionally biased region" description="Basic and acidic residues" evidence="6">
    <location>
        <begin position="48"/>
        <end position="82"/>
    </location>
</feature>
<dbReference type="InterPro" id="IPR023408">
    <property type="entry name" value="MscS_beta-dom_sf"/>
</dbReference>
<dbReference type="AlphaFoldDB" id="A0A5N5QL41"/>
<evidence type="ECO:0000313" key="9">
    <source>
        <dbReference type="EMBL" id="KAB5592482.1"/>
    </source>
</evidence>
<dbReference type="GO" id="GO:0016020">
    <property type="term" value="C:membrane"/>
    <property type="evidence" value="ECO:0007669"/>
    <property type="project" value="UniProtKB-SubCell"/>
</dbReference>
<feature type="transmembrane region" description="Helical" evidence="7">
    <location>
        <begin position="146"/>
        <end position="174"/>
    </location>
</feature>
<sequence length="881" mass="98888">MSTGRRSTENEPNRLGVGRPLLGMSHQSRSDLFSTDPDAPPTPPYRIDASKSQEVIDRAEPPHYDLKGAKPHVRYPDTDARPPRPTPNRTYSSMSTAPSFASDVDEDIDEEYNWSDDDDLLEEEAKFELTTGQRKKVRTGCGCTRIIIFFFSTLIGSTITAGLLVAVPIIVRIYYLNPNRTEHRTYVTNTVSAWLFWAAANVLVSWYIAVLIDLIPHIAAFAVDTVWGTVSEQFKSRIETYNVTKGWIKPPFYAATAWVAWFILFTKIYKLYDPSDEGASVAHYTPIVYQVIRFLFFLTLLYCAQKMMTQFIALSFHRTAYQERLDAVSTAVKVIDHLRDYKPKRKTHTAAQSSTFFAGRMERDPMLIEEGSIIDSVKGKGTTRSRGWFKSSDKDGKGRSRSNSPAASTNRHSYPPQRSSPDKDGAEEIFAQAARTVKRAVMHDARNMRGANNGGLGAEGESGLKFKMGSAKEAKKLARDIYHNLKMDRRRNHLIPSDFFPAYATPEEARAAFKVFDKDGNDDITRAEIKTVLVKVYRERRFLSRSMKDISAAIATLDKILLFFAAVVLFFISLSVFGVSIGDSLTSVYSLGIAASFIFKNAASSAFDAIMFIFVTHPFDTGDRVFIEQENLIVKRMGLFATEFVRSDGTTLYYFNSNLFTKFITNVRRSGRQFEGLTLQVDWRTPLSKLEQLEKKMNEWLRSDENRWYNPPTSVVLQHIDFQRCLEITMGIPHNGTWQDWGMRNARKTAFHAAAQFYCRQLGITCNNSTQPVLVQQSRPELEQRLRSDDRDDGMGSMTPIHGPGEQLPFASGSSENLPATDATGGNVSAAPDAAAPGATITPPPTKAGALGFVPPPEEQNRLRQRKMKSRKGANRGMAEG</sequence>
<feature type="transmembrane region" description="Helical" evidence="7">
    <location>
        <begin position="186"/>
        <end position="208"/>
    </location>
</feature>
<dbReference type="InterPro" id="IPR011992">
    <property type="entry name" value="EF-hand-dom_pair"/>
</dbReference>
<dbReference type="GO" id="GO:0005509">
    <property type="term" value="F:calcium ion binding"/>
    <property type="evidence" value="ECO:0007669"/>
    <property type="project" value="InterPro"/>
</dbReference>
<dbReference type="Gene3D" id="1.10.238.10">
    <property type="entry name" value="EF-hand"/>
    <property type="match status" value="1"/>
</dbReference>
<keyword evidence="10" id="KW-1185">Reference proteome</keyword>
<accession>A0A5N5QL41</accession>
<feature type="region of interest" description="Disordered" evidence="6">
    <location>
        <begin position="774"/>
        <end position="881"/>
    </location>
</feature>
<gene>
    <name evidence="9" type="ORF">CTheo_4073</name>
</gene>
<dbReference type="PROSITE" id="PS50222">
    <property type="entry name" value="EF_HAND_2"/>
    <property type="match status" value="1"/>
</dbReference>
<feature type="compositionally biased region" description="Basic residues" evidence="6">
    <location>
        <begin position="863"/>
        <end position="874"/>
    </location>
</feature>
<feature type="domain" description="EF-hand" evidence="8">
    <location>
        <begin position="504"/>
        <end position="539"/>
    </location>
</feature>
<dbReference type="OrthoDB" id="544685at2759"/>
<dbReference type="InterPro" id="IPR058650">
    <property type="entry name" value="Msy1/2-like"/>
</dbReference>
<feature type="transmembrane region" description="Helical" evidence="7">
    <location>
        <begin position="560"/>
        <end position="582"/>
    </location>
</feature>
<keyword evidence="4 7" id="KW-1133">Transmembrane helix</keyword>
<dbReference type="GO" id="GO:0006874">
    <property type="term" value="P:intracellular calcium ion homeostasis"/>
    <property type="evidence" value="ECO:0007669"/>
    <property type="project" value="TreeGrafter"/>
</dbReference>
<evidence type="ECO:0000256" key="7">
    <source>
        <dbReference type="SAM" id="Phobius"/>
    </source>
</evidence>
<feature type="transmembrane region" description="Helical" evidence="7">
    <location>
        <begin position="281"/>
        <end position="304"/>
    </location>
</feature>
<dbReference type="InterPro" id="IPR010920">
    <property type="entry name" value="LSM_dom_sf"/>
</dbReference>